<dbReference type="EMBL" id="MDTU01000002">
    <property type="protein sequence ID" value="ODN41475.1"/>
    <property type="molecule type" value="Genomic_DNA"/>
</dbReference>
<accession>A0ABX2ZZ40</accession>
<name>A0ABX2ZZ40_9GAMM</name>
<organism evidence="2 3">
    <name type="scientific">Piscirickettsia litoralis</name>
    <dbReference type="NCBI Taxonomy" id="1891921"/>
    <lineage>
        <taxon>Bacteria</taxon>
        <taxon>Pseudomonadati</taxon>
        <taxon>Pseudomonadota</taxon>
        <taxon>Gammaproteobacteria</taxon>
        <taxon>Thiotrichales</taxon>
        <taxon>Piscirickettsiaceae</taxon>
        <taxon>Piscirickettsia</taxon>
    </lineage>
</organism>
<feature type="compositionally biased region" description="Polar residues" evidence="1">
    <location>
        <begin position="161"/>
        <end position="174"/>
    </location>
</feature>
<keyword evidence="3" id="KW-1185">Reference proteome</keyword>
<evidence type="ECO:0000313" key="3">
    <source>
        <dbReference type="Proteomes" id="UP000094329"/>
    </source>
</evidence>
<evidence type="ECO:0000313" key="2">
    <source>
        <dbReference type="EMBL" id="ODN41475.1"/>
    </source>
</evidence>
<reference evidence="2 3" key="1">
    <citation type="submission" date="2016-08" db="EMBL/GenBank/DDBJ databases">
        <title>Draft genome sequence of Candidatus Piscirickettsia litoralis, from seawater.</title>
        <authorList>
            <person name="Wan X."/>
            <person name="Lee A.J."/>
            <person name="Hou S."/>
            <person name="Donachie S.P."/>
        </authorList>
    </citation>
    <scope>NUCLEOTIDE SEQUENCE [LARGE SCALE GENOMIC DNA]</scope>
    <source>
        <strain evidence="2 3">Y2</strain>
    </source>
</reference>
<comment type="caution">
    <text evidence="2">The sequence shown here is derived from an EMBL/GenBank/DDBJ whole genome shotgun (WGS) entry which is preliminary data.</text>
</comment>
<evidence type="ECO:0000256" key="1">
    <source>
        <dbReference type="SAM" id="MobiDB-lite"/>
    </source>
</evidence>
<gene>
    <name evidence="2" type="ORF">BGC07_15280</name>
</gene>
<feature type="region of interest" description="Disordered" evidence="1">
    <location>
        <begin position="161"/>
        <end position="181"/>
    </location>
</feature>
<protein>
    <submittedName>
        <fullName evidence="2">Uncharacterized protein</fullName>
    </submittedName>
</protein>
<dbReference type="Proteomes" id="UP000094329">
    <property type="component" value="Unassembled WGS sequence"/>
</dbReference>
<sequence>MNNHQKFLAEESESFDEKKATRYSNGISQIISGAIGSLPEKDTPSEAERFDTVTRDMTYEVGSKVKSETKSKISEIEALGQLYEIANREECPTFDKAKDIQTKANDLLGKVKFEGGFMDKLIGSVKTLFKLRELHWDTQGKHEVRNISNKAEKTTLFMNKAKNSQQQADLSNISVPAGPYS</sequence>
<proteinExistence type="predicted"/>